<evidence type="ECO:0000313" key="6">
    <source>
        <dbReference type="EMBL" id="SFG12123.1"/>
    </source>
</evidence>
<reference evidence="7" key="1">
    <citation type="submission" date="2016-10" db="EMBL/GenBank/DDBJ databases">
        <authorList>
            <person name="Varghese N."/>
            <person name="Submissions S."/>
        </authorList>
    </citation>
    <scope>NUCLEOTIDE SEQUENCE [LARGE SCALE GENOMIC DNA]</scope>
    <source>
        <strain evidence="7">CGMCC 1.10971</strain>
    </source>
</reference>
<dbReference type="GO" id="GO:0004553">
    <property type="term" value="F:hydrolase activity, hydrolyzing O-glycosyl compounds"/>
    <property type="evidence" value="ECO:0007669"/>
    <property type="project" value="InterPro"/>
</dbReference>
<dbReference type="InterPro" id="IPR023346">
    <property type="entry name" value="Lysozyme-like_dom_sf"/>
</dbReference>
<evidence type="ECO:0000256" key="1">
    <source>
        <dbReference type="ARBA" id="ARBA00007734"/>
    </source>
</evidence>
<protein>
    <submittedName>
        <fullName evidence="6">Soluble lytic murein transglycosylase</fullName>
    </submittedName>
</protein>
<feature type="domain" description="Lytic transglycosylase superhelical linker" evidence="5">
    <location>
        <begin position="408"/>
        <end position="474"/>
    </location>
</feature>
<dbReference type="InterPro" id="IPR037061">
    <property type="entry name" value="Lytic_TGlycoase_superhlx_L_sf"/>
</dbReference>
<accession>A0A1I2P9E1</accession>
<dbReference type="InterPro" id="IPR012289">
    <property type="entry name" value="Lytic_TGlycosylase_superhlx_L"/>
</dbReference>
<dbReference type="RefSeq" id="WP_090725952.1">
    <property type="nucleotide sequence ID" value="NZ_FOOU01000003.1"/>
</dbReference>
<proteinExistence type="inferred from homology"/>
<dbReference type="Gene3D" id="1.10.1240.20">
    <property type="entry name" value="Lytic transglycosylase, superhelical linker domain"/>
    <property type="match status" value="1"/>
</dbReference>
<dbReference type="InterPro" id="IPR008258">
    <property type="entry name" value="Transglycosylase_SLT_dom_1"/>
</dbReference>
<evidence type="ECO:0000256" key="3">
    <source>
        <dbReference type="SAM" id="SignalP"/>
    </source>
</evidence>
<dbReference type="Gene3D" id="1.25.20.10">
    <property type="entry name" value="Bacterial muramidases"/>
    <property type="match status" value="1"/>
</dbReference>
<organism evidence="6 7">
    <name type="scientific">Neptunomonas qingdaonensis</name>
    <dbReference type="NCBI Taxonomy" id="1045558"/>
    <lineage>
        <taxon>Bacteria</taxon>
        <taxon>Pseudomonadati</taxon>
        <taxon>Pseudomonadota</taxon>
        <taxon>Gammaproteobacteria</taxon>
        <taxon>Oceanospirillales</taxon>
        <taxon>Oceanospirillaceae</taxon>
        <taxon>Neptunomonas</taxon>
    </lineage>
</organism>
<keyword evidence="7" id="KW-1185">Reference proteome</keyword>
<feature type="domain" description="Transglycosylase SLT" evidence="4">
    <location>
        <begin position="485"/>
        <end position="597"/>
    </location>
</feature>
<gene>
    <name evidence="6" type="ORF">SAMN05216175_103312</name>
</gene>
<dbReference type="OrthoDB" id="92254at2"/>
<dbReference type="STRING" id="1045558.SAMN05216175_103312"/>
<evidence type="ECO:0000313" key="7">
    <source>
        <dbReference type="Proteomes" id="UP000198623"/>
    </source>
</evidence>
<dbReference type="Gene3D" id="1.10.530.10">
    <property type="match status" value="1"/>
</dbReference>
<evidence type="ECO:0000259" key="4">
    <source>
        <dbReference type="Pfam" id="PF01464"/>
    </source>
</evidence>
<dbReference type="CDD" id="cd13401">
    <property type="entry name" value="Slt70-like"/>
    <property type="match status" value="1"/>
</dbReference>
<dbReference type="Pfam" id="PF14718">
    <property type="entry name" value="SLT_L"/>
    <property type="match status" value="1"/>
</dbReference>
<dbReference type="SUPFAM" id="SSF53955">
    <property type="entry name" value="Lysozyme-like"/>
    <property type="match status" value="1"/>
</dbReference>
<dbReference type="EMBL" id="FOOU01000003">
    <property type="protein sequence ID" value="SFG12123.1"/>
    <property type="molecule type" value="Genomic_DNA"/>
</dbReference>
<dbReference type="Proteomes" id="UP000198623">
    <property type="component" value="Unassembled WGS sequence"/>
</dbReference>
<evidence type="ECO:0000256" key="2">
    <source>
        <dbReference type="ARBA" id="ARBA00022729"/>
    </source>
</evidence>
<dbReference type="Pfam" id="PF01464">
    <property type="entry name" value="SLT"/>
    <property type="match status" value="1"/>
</dbReference>
<name>A0A1I2P9E1_9GAMM</name>
<dbReference type="PANTHER" id="PTHR37423">
    <property type="entry name" value="SOLUBLE LYTIC MUREIN TRANSGLYCOSYLASE-RELATED"/>
    <property type="match status" value="1"/>
</dbReference>
<dbReference type="SUPFAM" id="SSF48435">
    <property type="entry name" value="Bacterial muramidases"/>
    <property type="match status" value="1"/>
</dbReference>
<dbReference type="PANTHER" id="PTHR37423:SF5">
    <property type="entry name" value="SOLUBLE LYTIC MUREIN TRANSGLYCOSYLASE"/>
    <property type="match status" value="1"/>
</dbReference>
<sequence>MLKTKKLLTAVALVSASFSLVAPLSTAQANTSDQQLYLKAKTAFEKNDVSLADKLTAELKNYPLAPYLHARQITRDIAQLDDKSVSRFIKDNEATPFAKDAQTARLDNLLQQKKWQQFIQAYAEYPIKSNRFQCELANAQFQSGYTKEAFTSAKQLWQVGYSQNKACDPLFSVWIQSGQLTPSVAEVRFWSAIHKRDFALAKYLERFLTTSAQKKEIELWWRIKEQPDLITDTTLLSANNTQHGIMAAYAIRQIARSDINTAADLWLRERSRLAFDQTTIDKTNEYFGMRYAKGFRDNADEMLAKLDPEFSHEKLTEWRIRLELAKQDWQAVLTLIEKLPEDLKKEGRWAYWKVSSQQRLNPGKQKADYADVAKERSFYGFLASELTNDPFYLNHRPSGITAAHKKKISALPAVQRIKELLAFDYQYAARVEWNLLTKTLSENDQLAMAHIAYDWGWYDQAIRGAARIKAWDDLDIRFPNPHSSLFEELTSERGIYQTWAIAVARQESAFHQQARSRVGARGLMQLMPATAKMTAKRYDVKYSGPSELFTPRTNIALGTAYLAEVLETFEGNRAYATAAYNAGPHRVKRWLQARGDLPLDAWIETIPFDETRNYVQNVLAFSVIYDVMASRSTSLFNKRESASLALNSDAKPRQQPTL</sequence>
<evidence type="ECO:0000259" key="5">
    <source>
        <dbReference type="Pfam" id="PF14718"/>
    </source>
</evidence>
<feature type="chain" id="PRO_5011589365" evidence="3">
    <location>
        <begin position="22"/>
        <end position="658"/>
    </location>
</feature>
<keyword evidence="2 3" id="KW-0732">Signal</keyword>
<dbReference type="GO" id="GO:0042597">
    <property type="term" value="C:periplasmic space"/>
    <property type="evidence" value="ECO:0007669"/>
    <property type="project" value="InterPro"/>
</dbReference>
<dbReference type="AlphaFoldDB" id="A0A1I2P9E1"/>
<dbReference type="InterPro" id="IPR008939">
    <property type="entry name" value="Lytic_TGlycosylase_superhlx_U"/>
</dbReference>
<comment type="similarity">
    <text evidence="1">Belongs to the transglycosylase Slt family.</text>
</comment>
<feature type="signal peptide" evidence="3">
    <location>
        <begin position="1"/>
        <end position="21"/>
    </location>
</feature>